<dbReference type="OrthoDB" id="65590at2759"/>
<reference evidence="2 3" key="1">
    <citation type="submission" date="2019-03" db="EMBL/GenBank/DDBJ databases">
        <authorList>
            <person name="Gaulin E."/>
            <person name="Dumas B."/>
        </authorList>
    </citation>
    <scope>NUCLEOTIDE SEQUENCE [LARGE SCALE GENOMIC DNA]</scope>
    <source>
        <strain evidence="2">CBS 568.67</strain>
    </source>
</reference>
<accession>A0A485LJR2</accession>
<dbReference type="Gene3D" id="3.40.50.300">
    <property type="entry name" value="P-loop containing nucleotide triphosphate hydrolases"/>
    <property type="match status" value="1"/>
</dbReference>
<evidence type="ECO:0000313" key="3">
    <source>
        <dbReference type="Proteomes" id="UP000332933"/>
    </source>
</evidence>
<dbReference type="PANTHER" id="PTHR37816">
    <property type="entry name" value="YALI0E33011P"/>
    <property type="match status" value="1"/>
</dbReference>
<dbReference type="AlphaFoldDB" id="A0A485LJR2"/>
<gene>
    <name evidence="2" type="primary">Aste57867_22006</name>
    <name evidence="1" type="ORF">As57867_021937</name>
    <name evidence="2" type="ORF">ASTE57867_22006</name>
</gene>
<name>A0A485LJR2_9STRA</name>
<dbReference type="InterPro" id="IPR052922">
    <property type="entry name" value="Cytidylate_Kinase-2"/>
</dbReference>
<dbReference type="EMBL" id="CAADRA010007040">
    <property type="protein sequence ID" value="VFT98674.1"/>
    <property type="molecule type" value="Genomic_DNA"/>
</dbReference>
<reference evidence="1" key="2">
    <citation type="submission" date="2019-06" db="EMBL/GenBank/DDBJ databases">
        <title>Genomics analysis of Aphanomyces spp. identifies a new class of oomycete effector associated with host adaptation.</title>
        <authorList>
            <person name="Gaulin E."/>
        </authorList>
    </citation>
    <scope>NUCLEOTIDE SEQUENCE</scope>
    <source>
        <strain evidence="1">CBS 578.67</strain>
    </source>
</reference>
<evidence type="ECO:0000313" key="2">
    <source>
        <dbReference type="EMBL" id="VFT98674.1"/>
    </source>
</evidence>
<organism evidence="2 3">
    <name type="scientific">Aphanomyces stellatus</name>
    <dbReference type="NCBI Taxonomy" id="120398"/>
    <lineage>
        <taxon>Eukaryota</taxon>
        <taxon>Sar</taxon>
        <taxon>Stramenopiles</taxon>
        <taxon>Oomycota</taxon>
        <taxon>Saprolegniomycetes</taxon>
        <taxon>Saprolegniales</taxon>
        <taxon>Verrucalvaceae</taxon>
        <taxon>Aphanomyces</taxon>
    </lineage>
</organism>
<dbReference type="EMBL" id="VJMH01007014">
    <property type="protein sequence ID" value="KAF0686154.1"/>
    <property type="molecule type" value="Genomic_DNA"/>
</dbReference>
<sequence length="176" mass="20928">MSCMEPCRIAVIGVTSAGKSTLAHKLSVKLGSPFIDSDALLWSPNWQKASDYVEKMTSATEPKTWVLAGHASSTRDLVFQRADMIVWLDYSLWTVFWQLVRRSLHRWWTQELLWDTNYESLWVHFKLWSDKSLVHWLFKTYWRRKRDYPTWFAQYPHLKVLRFRSPAETDAWLASI</sequence>
<proteinExistence type="predicted"/>
<dbReference type="InterPro" id="IPR027417">
    <property type="entry name" value="P-loop_NTPase"/>
</dbReference>
<evidence type="ECO:0000313" key="1">
    <source>
        <dbReference type="EMBL" id="KAF0686154.1"/>
    </source>
</evidence>
<dbReference type="Proteomes" id="UP000332933">
    <property type="component" value="Unassembled WGS sequence"/>
</dbReference>
<dbReference type="SUPFAM" id="SSF52540">
    <property type="entry name" value="P-loop containing nucleoside triphosphate hydrolases"/>
    <property type="match status" value="1"/>
</dbReference>
<dbReference type="PANTHER" id="PTHR37816:SF1">
    <property type="entry name" value="TOXIN"/>
    <property type="match status" value="1"/>
</dbReference>
<keyword evidence="3" id="KW-1185">Reference proteome</keyword>
<protein>
    <submittedName>
        <fullName evidence="2">Aste57867_22006 protein</fullName>
    </submittedName>
</protein>